<organism evidence="2 3">
    <name type="scientific">Caulobacter hibisci</name>
    <dbReference type="NCBI Taxonomy" id="2035993"/>
    <lineage>
        <taxon>Bacteria</taxon>
        <taxon>Pseudomonadati</taxon>
        <taxon>Pseudomonadota</taxon>
        <taxon>Alphaproteobacteria</taxon>
        <taxon>Caulobacterales</taxon>
        <taxon>Caulobacteraceae</taxon>
        <taxon>Caulobacter</taxon>
    </lineage>
</organism>
<feature type="chain" id="PRO_5045485440" evidence="1">
    <location>
        <begin position="23"/>
        <end position="235"/>
    </location>
</feature>
<feature type="signal peptide" evidence="1">
    <location>
        <begin position="1"/>
        <end position="22"/>
    </location>
</feature>
<proteinExistence type="predicted"/>
<sequence>MSFAARLVPALLLLAAPAVVFAAGADDEVVATAKATTSPAQAQAAAEAAPAPAAPAATRPLTTQEQVDAWLKASPVKTVDDGGPLNLSRADEDGPTKRKIHGSVEVGVGTGGYRHMGVTAFYPVGETGTLGVAVSQTDYGKNGRGGYGYGYGYDGYGYGYGGLGYGGLGYGGGPYGYGRGGKSQSIALSLDMSSGRNATDRCVDNVRAVDGRYVEPLWATEMRGAQRPCDIQDRP</sequence>
<evidence type="ECO:0000313" key="3">
    <source>
        <dbReference type="Proteomes" id="UP000639859"/>
    </source>
</evidence>
<reference evidence="2 3" key="1">
    <citation type="submission" date="2020-11" db="EMBL/GenBank/DDBJ databases">
        <title>genome sequence of strain KACC 18849.</title>
        <authorList>
            <person name="Gao J."/>
            <person name="Zhang X."/>
        </authorList>
    </citation>
    <scope>NUCLEOTIDE SEQUENCE [LARGE SCALE GENOMIC DNA]</scope>
    <source>
        <strain evidence="2 3">KACC 18849</strain>
    </source>
</reference>
<evidence type="ECO:0000313" key="2">
    <source>
        <dbReference type="EMBL" id="MBI1684856.1"/>
    </source>
</evidence>
<protein>
    <submittedName>
        <fullName evidence="2">Uncharacterized protein</fullName>
    </submittedName>
</protein>
<keyword evidence="3" id="KW-1185">Reference proteome</keyword>
<keyword evidence="1" id="KW-0732">Signal</keyword>
<dbReference type="Proteomes" id="UP000639859">
    <property type="component" value="Unassembled WGS sequence"/>
</dbReference>
<comment type="caution">
    <text evidence="2">The sequence shown here is derived from an EMBL/GenBank/DDBJ whole genome shotgun (WGS) entry which is preliminary data.</text>
</comment>
<name>A0ABS0T005_9CAUL</name>
<evidence type="ECO:0000256" key="1">
    <source>
        <dbReference type="SAM" id="SignalP"/>
    </source>
</evidence>
<dbReference type="RefSeq" id="WP_198576771.1">
    <property type="nucleotide sequence ID" value="NZ_JADWOX010000009.1"/>
</dbReference>
<dbReference type="EMBL" id="JADWOX010000009">
    <property type="protein sequence ID" value="MBI1684856.1"/>
    <property type="molecule type" value="Genomic_DNA"/>
</dbReference>
<accession>A0ABS0T005</accession>
<gene>
    <name evidence="2" type="ORF">I4Q42_14370</name>
</gene>